<name>A0A3B0YAC2_9ZZZZ</name>
<accession>A0A3B0YAC2</accession>
<proteinExistence type="predicted"/>
<dbReference type="EMBL" id="UOFN01000081">
    <property type="protein sequence ID" value="VAW77768.1"/>
    <property type="molecule type" value="Genomic_DNA"/>
</dbReference>
<sequence length="59" mass="6842">MSTGKYLSLEEARKDDKLERFAKEHQSTGDKQLFDGLLSAMTEKPEMEKRDHSKSEPKK</sequence>
<dbReference type="AlphaFoldDB" id="A0A3B0YAC2"/>
<evidence type="ECO:0000256" key="1">
    <source>
        <dbReference type="SAM" id="MobiDB-lite"/>
    </source>
</evidence>
<feature type="compositionally biased region" description="Basic and acidic residues" evidence="1">
    <location>
        <begin position="43"/>
        <end position="59"/>
    </location>
</feature>
<protein>
    <submittedName>
        <fullName evidence="2">Uncharacterized protein</fullName>
    </submittedName>
</protein>
<organism evidence="2">
    <name type="scientific">hydrothermal vent metagenome</name>
    <dbReference type="NCBI Taxonomy" id="652676"/>
    <lineage>
        <taxon>unclassified sequences</taxon>
        <taxon>metagenomes</taxon>
        <taxon>ecological metagenomes</taxon>
    </lineage>
</organism>
<gene>
    <name evidence="2" type="ORF">MNBD_GAMMA15-709</name>
</gene>
<evidence type="ECO:0000313" key="2">
    <source>
        <dbReference type="EMBL" id="VAW77768.1"/>
    </source>
</evidence>
<feature type="region of interest" description="Disordered" evidence="1">
    <location>
        <begin position="23"/>
        <end position="59"/>
    </location>
</feature>
<reference evidence="2" key="1">
    <citation type="submission" date="2018-06" db="EMBL/GenBank/DDBJ databases">
        <authorList>
            <person name="Zhirakovskaya E."/>
        </authorList>
    </citation>
    <scope>NUCLEOTIDE SEQUENCE</scope>
</reference>